<dbReference type="CDD" id="cd03127">
    <property type="entry name" value="tetraspanin_LEL"/>
    <property type="match status" value="1"/>
</dbReference>
<dbReference type="Gene3D" id="1.10.1450.10">
    <property type="entry name" value="Tetraspanin"/>
    <property type="match status" value="1"/>
</dbReference>
<evidence type="ECO:0000313" key="8">
    <source>
        <dbReference type="WBParaSite" id="MCU_008120-RA"/>
    </source>
</evidence>
<protein>
    <recommendedName>
        <fullName evidence="7">Tetraspanin</fullName>
    </recommendedName>
</protein>
<keyword evidence="3 7" id="KW-0812">Transmembrane</keyword>
<proteinExistence type="inferred from homology"/>
<dbReference type="InterPro" id="IPR008952">
    <property type="entry name" value="Tetraspanin_EC2_sf"/>
</dbReference>
<dbReference type="WBParaSite" id="MCU_008120-RA">
    <property type="protein sequence ID" value="MCU_008120-RA"/>
    <property type="gene ID" value="MCU_008120"/>
</dbReference>
<evidence type="ECO:0000256" key="4">
    <source>
        <dbReference type="ARBA" id="ARBA00022989"/>
    </source>
</evidence>
<comment type="similarity">
    <text evidence="2 7">Belongs to the tetraspanin (TM4SF) family.</text>
</comment>
<evidence type="ECO:0000256" key="7">
    <source>
        <dbReference type="RuleBase" id="RU361218"/>
    </source>
</evidence>
<dbReference type="InterPro" id="IPR018499">
    <property type="entry name" value="Tetraspanin/Peripherin"/>
</dbReference>
<name>A0A5K3FFX5_MESCO</name>
<keyword evidence="5 7" id="KW-0472">Membrane</keyword>
<evidence type="ECO:0000256" key="3">
    <source>
        <dbReference type="ARBA" id="ARBA00022692"/>
    </source>
</evidence>
<organism evidence="8">
    <name type="scientific">Mesocestoides corti</name>
    <name type="common">Flatworm</name>
    <dbReference type="NCBI Taxonomy" id="53468"/>
    <lineage>
        <taxon>Eukaryota</taxon>
        <taxon>Metazoa</taxon>
        <taxon>Spiralia</taxon>
        <taxon>Lophotrochozoa</taxon>
        <taxon>Platyhelminthes</taxon>
        <taxon>Cestoda</taxon>
        <taxon>Eucestoda</taxon>
        <taxon>Cyclophyllidea</taxon>
        <taxon>Mesocestoididae</taxon>
        <taxon>Mesocestoides</taxon>
    </lineage>
</organism>
<accession>A0A5K3FFX5</accession>
<feature type="transmembrane region" description="Helical" evidence="7">
    <location>
        <begin position="52"/>
        <end position="73"/>
    </location>
</feature>
<reference evidence="8" key="1">
    <citation type="submission" date="2019-11" db="UniProtKB">
        <authorList>
            <consortium name="WormBaseParasite"/>
        </authorList>
    </citation>
    <scope>IDENTIFICATION</scope>
</reference>
<dbReference type="AlphaFoldDB" id="A0A5K3FFX5"/>
<dbReference type="PANTHER" id="PTHR19282:SF544">
    <property type="entry name" value="TETRASPANIN"/>
    <property type="match status" value="1"/>
</dbReference>
<feature type="disulfide bond" evidence="6">
    <location>
        <begin position="148"/>
        <end position="163"/>
    </location>
</feature>
<sequence length="231" mass="25106">MSCSGNETIAKYIVASFNILGLIIGALCIYFGTYILGRVAEKNTEIPTGPLIFFIALGASIIIISVLGVVGAWMSSRRILLIYAVLGVVMFVVEFVAGILVFVTKSQYINVVGTRVYREIAELDRAGSKASSSQRKVLDDMQRDFRCCGGFSPSDWRMPPASCYPSGARGLGDPYKLGCAQATFEEFNKYIVSAGFLMILLCIVGIVVIGNACFLAHRIKVRESVEVTSQN</sequence>
<evidence type="ECO:0000256" key="1">
    <source>
        <dbReference type="ARBA" id="ARBA00004141"/>
    </source>
</evidence>
<feature type="transmembrane region" description="Helical" evidence="7">
    <location>
        <begin position="12"/>
        <end position="32"/>
    </location>
</feature>
<feature type="transmembrane region" description="Helical" evidence="7">
    <location>
        <begin position="190"/>
        <end position="214"/>
    </location>
</feature>
<comment type="subcellular location">
    <subcellularLocation>
        <location evidence="1 7">Membrane</location>
        <topology evidence="1 7">Multi-pass membrane protein</topology>
    </subcellularLocation>
</comment>
<evidence type="ECO:0000256" key="6">
    <source>
        <dbReference type="PIRSR" id="PIRSR002419-1"/>
    </source>
</evidence>
<dbReference type="PIRSF" id="PIRSF002419">
    <property type="entry name" value="Tetraspanin"/>
    <property type="match status" value="1"/>
</dbReference>
<keyword evidence="4 7" id="KW-1133">Transmembrane helix</keyword>
<evidence type="ECO:0000256" key="5">
    <source>
        <dbReference type="ARBA" id="ARBA00023136"/>
    </source>
</evidence>
<dbReference type="Pfam" id="PF00335">
    <property type="entry name" value="Tetraspanin"/>
    <property type="match status" value="1"/>
</dbReference>
<keyword evidence="6" id="KW-1015">Disulfide bond</keyword>
<dbReference type="SUPFAM" id="SSF48652">
    <property type="entry name" value="Tetraspanin"/>
    <property type="match status" value="1"/>
</dbReference>
<dbReference type="PANTHER" id="PTHR19282">
    <property type="entry name" value="TETRASPANIN"/>
    <property type="match status" value="1"/>
</dbReference>
<dbReference type="PRINTS" id="PR00259">
    <property type="entry name" value="TMFOUR"/>
</dbReference>
<evidence type="ECO:0000256" key="2">
    <source>
        <dbReference type="ARBA" id="ARBA00006840"/>
    </source>
</evidence>
<dbReference type="InterPro" id="IPR000301">
    <property type="entry name" value="Tetraspanin_animals"/>
</dbReference>
<dbReference type="GO" id="GO:0005886">
    <property type="term" value="C:plasma membrane"/>
    <property type="evidence" value="ECO:0007669"/>
    <property type="project" value="TreeGrafter"/>
</dbReference>
<feature type="transmembrane region" description="Helical" evidence="7">
    <location>
        <begin position="80"/>
        <end position="103"/>
    </location>
</feature>